<evidence type="ECO:0000256" key="1">
    <source>
        <dbReference type="SAM" id="MobiDB-lite"/>
    </source>
</evidence>
<proteinExistence type="predicted"/>
<accession>A0A5P3AJ23</accession>
<evidence type="ECO:0000313" key="3">
    <source>
        <dbReference type="Proteomes" id="UP000325785"/>
    </source>
</evidence>
<feature type="region of interest" description="Disordered" evidence="1">
    <location>
        <begin position="1"/>
        <end position="29"/>
    </location>
</feature>
<sequence length="29" mass="3218">MTHATQSKSSKDFEQISFQEIAPHPEATA</sequence>
<dbReference type="KEGG" id="rid:RIdsm_05132"/>
<dbReference type="AlphaFoldDB" id="A0A5P3AJ23"/>
<protein>
    <submittedName>
        <fullName evidence="2">Uncharacterized protein</fullName>
    </submittedName>
</protein>
<dbReference type="EMBL" id="CP031598">
    <property type="protein sequence ID" value="QEW29289.1"/>
    <property type="molecule type" value="Genomic_DNA"/>
</dbReference>
<dbReference type="Proteomes" id="UP000325785">
    <property type="component" value="Chromosome"/>
</dbReference>
<organism evidence="2 3">
    <name type="scientific">Roseovarius indicus</name>
    <dbReference type="NCBI Taxonomy" id="540747"/>
    <lineage>
        <taxon>Bacteria</taxon>
        <taxon>Pseudomonadati</taxon>
        <taxon>Pseudomonadota</taxon>
        <taxon>Alphaproteobacteria</taxon>
        <taxon>Rhodobacterales</taxon>
        <taxon>Roseobacteraceae</taxon>
        <taxon>Roseovarius</taxon>
    </lineage>
</organism>
<gene>
    <name evidence="2" type="ORF">RIdsm_05132</name>
</gene>
<reference evidence="2 3" key="1">
    <citation type="submission" date="2018-08" db="EMBL/GenBank/DDBJ databases">
        <title>Genetic Globetrotter - A new plasmid hitch-hiking vast phylogenetic and geographic distances.</title>
        <authorList>
            <person name="Vollmers J."/>
            <person name="Petersen J."/>
        </authorList>
    </citation>
    <scope>NUCLEOTIDE SEQUENCE [LARGE SCALE GENOMIC DNA]</scope>
    <source>
        <strain evidence="2 3">DSM 26383</strain>
    </source>
</reference>
<name>A0A5P3AJ23_9RHOB</name>
<evidence type="ECO:0000313" key="2">
    <source>
        <dbReference type="EMBL" id="QEW29289.1"/>
    </source>
</evidence>